<evidence type="ECO:0000313" key="1">
    <source>
        <dbReference type="EMBL" id="HJF31545.1"/>
    </source>
</evidence>
<dbReference type="Proteomes" id="UP000698173">
    <property type="component" value="Unassembled WGS sequence"/>
</dbReference>
<name>A0A921FXQ2_SPOPS</name>
<dbReference type="EMBL" id="DYWT01000117">
    <property type="protein sequence ID" value="HJF31545.1"/>
    <property type="molecule type" value="Genomic_DNA"/>
</dbReference>
<gene>
    <name evidence="1" type="ORF">K8V56_07170</name>
</gene>
<evidence type="ECO:0000313" key="2">
    <source>
        <dbReference type="Proteomes" id="UP000698173"/>
    </source>
</evidence>
<organism evidence="1 2">
    <name type="scientific">Sporosarcina psychrophila</name>
    <name type="common">Bacillus psychrophilus</name>
    <dbReference type="NCBI Taxonomy" id="1476"/>
    <lineage>
        <taxon>Bacteria</taxon>
        <taxon>Bacillati</taxon>
        <taxon>Bacillota</taxon>
        <taxon>Bacilli</taxon>
        <taxon>Bacillales</taxon>
        <taxon>Caryophanaceae</taxon>
        <taxon>Sporosarcina</taxon>
    </lineage>
</organism>
<sequence length="385" mass="44397">MGLFEKFFPKRKQEKEVEGFFKTFTGYSPSFSNYNGGLYEMDLTRAAIHAFATQASKLKPEMTGKAMKRLEKQLQYQPNPYMDTSKFLYRIATILSVHNTAFILPLYEDDMETIKGYYPLLPSSAEIVEVGGEPWLRYQFANGQRAAIEYERVGVLTQYQYRDDFFGESNNVMDPTMQLMSIQNQGMQDAIRQSAAIRFSAKLGQSLRPEDISAERDRFSKENLSSDNTSGVMMFDAKYSDVKQIDSKPFVIDADQMKTIQNNVFNYFGVNEDILQNKFNEDTWNAYYEGKIEPFALQLGLVMSNMTFTSKERSYGNGFMFTANRMQYASNKTKLQVSTQLFDRGILSTNDVMDIWNLPHVEGGEKRRIRLEYTDTENLDRGVDD</sequence>
<reference evidence="1" key="2">
    <citation type="submission" date="2021-09" db="EMBL/GenBank/DDBJ databases">
        <authorList>
            <person name="Gilroy R."/>
        </authorList>
    </citation>
    <scope>NUCLEOTIDE SEQUENCE</scope>
    <source>
        <strain evidence="1">CHK171-7178</strain>
    </source>
</reference>
<dbReference type="Pfam" id="PF04860">
    <property type="entry name" value="Phage_portal"/>
    <property type="match status" value="1"/>
</dbReference>
<protein>
    <submittedName>
        <fullName evidence="1">Phage portal protein</fullName>
    </submittedName>
</protein>
<comment type="caution">
    <text evidence="1">The sequence shown here is derived from an EMBL/GenBank/DDBJ whole genome shotgun (WGS) entry which is preliminary data.</text>
</comment>
<dbReference type="InterPro" id="IPR006944">
    <property type="entry name" value="Phage/GTA_portal"/>
</dbReference>
<reference evidence="1" key="1">
    <citation type="journal article" date="2021" name="PeerJ">
        <title>Extensive microbial diversity within the chicken gut microbiome revealed by metagenomics and culture.</title>
        <authorList>
            <person name="Gilroy R."/>
            <person name="Ravi A."/>
            <person name="Getino M."/>
            <person name="Pursley I."/>
            <person name="Horton D.L."/>
            <person name="Alikhan N.F."/>
            <person name="Baker D."/>
            <person name="Gharbi K."/>
            <person name="Hall N."/>
            <person name="Watson M."/>
            <person name="Adriaenssens E.M."/>
            <person name="Foster-Nyarko E."/>
            <person name="Jarju S."/>
            <person name="Secka A."/>
            <person name="Antonio M."/>
            <person name="Oren A."/>
            <person name="Chaudhuri R.R."/>
            <person name="La Ragione R."/>
            <person name="Hildebrand F."/>
            <person name="Pallen M.J."/>
        </authorList>
    </citation>
    <scope>NUCLEOTIDE SEQUENCE</scope>
    <source>
        <strain evidence="1">CHK171-7178</strain>
    </source>
</reference>
<dbReference type="AlphaFoldDB" id="A0A921FXQ2"/>
<proteinExistence type="predicted"/>
<accession>A0A921FXQ2</accession>